<dbReference type="InterPro" id="IPR027417">
    <property type="entry name" value="P-loop_NTPase"/>
</dbReference>
<keyword evidence="1" id="KW-0547">Nucleotide-binding</keyword>
<evidence type="ECO:0000256" key="3">
    <source>
        <dbReference type="ARBA" id="ARBA00023125"/>
    </source>
</evidence>
<evidence type="ECO:0000256" key="2">
    <source>
        <dbReference type="ARBA" id="ARBA00022840"/>
    </source>
</evidence>
<dbReference type="PANTHER" id="PTHR11361:SF34">
    <property type="entry name" value="DNA MISMATCH REPAIR PROTEIN MSH1, MITOCHONDRIAL"/>
    <property type="match status" value="1"/>
</dbReference>
<dbReference type="GO" id="GO:0005524">
    <property type="term" value="F:ATP binding"/>
    <property type="evidence" value="ECO:0007669"/>
    <property type="project" value="UniProtKB-KW"/>
</dbReference>
<dbReference type="InterPro" id="IPR045076">
    <property type="entry name" value="MutS"/>
</dbReference>
<dbReference type="EMBL" id="UOEO01000073">
    <property type="protein sequence ID" value="VAW17507.1"/>
    <property type="molecule type" value="Genomic_DNA"/>
</dbReference>
<reference evidence="5" key="1">
    <citation type="submission" date="2018-06" db="EMBL/GenBank/DDBJ databases">
        <authorList>
            <person name="Zhirakovskaya E."/>
        </authorList>
    </citation>
    <scope>NUCLEOTIDE SEQUENCE</scope>
</reference>
<dbReference type="GO" id="GO:0005829">
    <property type="term" value="C:cytosol"/>
    <property type="evidence" value="ECO:0007669"/>
    <property type="project" value="TreeGrafter"/>
</dbReference>
<evidence type="ECO:0000259" key="4">
    <source>
        <dbReference type="SMART" id="SM00534"/>
    </source>
</evidence>
<evidence type="ECO:0000256" key="1">
    <source>
        <dbReference type="ARBA" id="ARBA00022741"/>
    </source>
</evidence>
<dbReference type="AlphaFoldDB" id="A0A3B0TVT0"/>
<sequence>MKSLLLFQTHDFDLDQKPLAFAGDLHDDLGLEGIFQAMAAGDDFFDDVIRKILLSATKSDVETILYRQEILKDCLKNHATVKAIYQLCVEAIERERKSYFGIFARSPGSMLHRSLEVLEMFAQKLKSLRALSGVNANKFAAPGFIRLFSQLQSELDQDYFAEINSHLKTLQFRNGTLVSAELGVAGKGKNYKLRIPGKHKQNWLHSIFSPRSPHFTLTLNPRDEAGARALGELRDRGLNSSANALAQSNDHILGFFKMLRAELAFYLGCVNLYQALGEFEVACSFPSPHPAKEPLWRCQGLCDPSLALSLKKPVVGNNVDANGQMLVLITGANRGGKSTFLRSAGLAQLMMQAGMFVAANEFSASLCDGIFTHFKREEDREMVSGKFDEELARMDRLADNIGPSAMVLFNESFAATNEREGAEIARQIVQALMENHARVFFVTHMFTLANAFYEAGERQTLSLRAERADDGSRSFSLRVAKPLATSFGADLYQQIWQDK</sequence>
<dbReference type="Gene3D" id="3.40.50.300">
    <property type="entry name" value="P-loop containing nucleotide triphosphate hydrolases"/>
    <property type="match status" value="1"/>
</dbReference>
<proteinExistence type="predicted"/>
<organism evidence="5">
    <name type="scientific">hydrothermal vent metagenome</name>
    <dbReference type="NCBI Taxonomy" id="652676"/>
    <lineage>
        <taxon>unclassified sequences</taxon>
        <taxon>metagenomes</taxon>
        <taxon>ecological metagenomes</taxon>
    </lineage>
</organism>
<dbReference type="GO" id="GO:0030983">
    <property type="term" value="F:mismatched DNA binding"/>
    <property type="evidence" value="ECO:0007669"/>
    <property type="project" value="InterPro"/>
</dbReference>
<evidence type="ECO:0000313" key="5">
    <source>
        <dbReference type="EMBL" id="VAW17507.1"/>
    </source>
</evidence>
<dbReference type="InterPro" id="IPR000432">
    <property type="entry name" value="DNA_mismatch_repair_MutS_C"/>
</dbReference>
<name>A0A3B0TVT0_9ZZZZ</name>
<dbReference type="GO" id="GO:0006298">
    <property type="term" value="P:mismatch repair"/>
    <property type="evidence" value="ECO:0007669"/>
    <property type="project" value="InterPro"/>
</dbReference>
<dbReference type="GO" id="GO:0140664">
    <property type="term" value="F:ATP-dependent DNA damage sensor activity"/>
    <property type="evidence" value="ECO:0007669"/>
    <property type="project" value="InterPro"/>
</dbReference>
<dbReference type="SMART" id="SM00534">
    <property type="entry name" value="MUTSac"/>
    <property type="match status" value="1"/>
</dbReference>
<dbReference type="Pfam" id="PF00488">
    <property type="entry name" value="MutS_V"/>
    <property type="match status" value="1"/>
</dbReference>
<gene>
    <name evidence="5" type="ORF">MNBD_ALPHA12-1822</name>
</gene>
<dbReference type="PANTHER" id="PTHR11361">
    <property type="entry name" value="DNA MISMATCH REPAIR PROTEIN MUTS FAMILY MEMBER"/>
    <property type="match status" value="1"/>
</dbReference>
<accession>A0A3B0TVT0</accession>
<dbReference type="SUPFAM" id="SSF52540">
    <property type="entry name" value="P-loop containing nucleoside triphosphate hydrolases"/>
    <property type="match status" value="1"/>
</dbReference>
<keyword evidence="2" id="KW-0067">ATP-binding</keyword>
<feature type="domain" description="DNA mismatch repair proteins mutS family" evidence="4">
    <location>
        <begin position="324"/>
        <end position="489"/>
    </location>
</feature>
<keyword evidence="3" id="KW-0238">DNA-binding</keyword>
<protein>
    <submittedName>
        <fullName evidence="5">MutS domain protein, family 4</fullName>
    </submittedName>
</protein>